<evidence type="ECO:0000313" key="8">
    <source>
        <dbReference type="EMBL" id="SFH30198.1"/>
    </source>
</evidence>
<dbReference type="Proteomes" id="UP000199040">
    <property type="component" value="Unassembled WGS sequence"/>
</dbReference>
<proteinExistence type="predicted"/>
<keyword evidence="4 6" id="KW-1133">Transmembrane helix</keyword>
<evidence type="ECO:0000313" key="9">
    <source>
        <dbReference type="Proteomes" id="UP000199040"/>
    </source>
</evidence>
<evidence type="ECO:0000259" key="7">
    <source>
        <dbReference type="Pfam" id="PF06271"/>
    </source>
</evidence>
<keyword evidence="9" id="KW-1185">Reference proteome</keyword>
<dbReference type="EMBL" id="FOPY01000002">
    <property type="protein sequence ID" value="SFH30198.1"/>
    <property type="molecule type" value="Genomic_DNA"/>
</dbReference>
<evidence type="ECO:0000256" key="2">
    <source>
        <dbReference type="ARBA" id="ARBA00022475"/>
    </source>
</evidence>
<dbReference type="PANTHER" id="PTHR36115">
    <property type="entry name" value="PROLINE-RICH ANTIGEN HOMOLOG-RELATED"/>
    <property type="match status" value="1"/>
</dbReference>
<feature type="domain" description="RDD" evidence="7">
    <location>
        <begin position="13"/>
        <end position="134"/>
    </location>
</feature>
<dbReference type="InterPro" id="IPR051791">
    <property type="entry name" value="Pra-immunoreactive"/>
</dbReference>
<accession>A0A1I2YWZ4</accession>
<dbReference type="InterPro" id="IPR010432">
    <property type="entry name" value="RDD"/>
</dbReference>
<feature type="transmembrane region" description="Helical" evidence="6">
    <location>
        <begin position="53"/>
        <end position="71"/>
    </location>
</feature>
<comment type="subcellular location">
    <subcellularLocation>
        <location evidence="1">Cell membrane</location>
        <topology evidence="1">Multi-pass membrane protein</topology>
    </subcellularLocation>
</comment>
<gene>
    <name evidence="8" type="ORF">SAMN04487959_102224</name>
</gene>
<dbReference type="PANTHER" id="PTHR36115:SF10">
    <property type="entry name" value="RDD DOMAIN-CONTAINING PROTEIN"/>
    <property type="match status" value="1"/>
</dbReference>
<keyword evidence="3 6" id="KW-0812">Transmembrane</keyword>
<keyword evidence="2" id="KW-1003">Cell membrane</keyword>
<name>A0A1I2YWZ4_9GAMM</name>
<dbReference type="STRING" id="442341.SAMN04487959_102224"/>
<evidence type="ECO:0000256" key="3">
    <source>
        <dbReference type="ARBA" id="ARBA00022692"/>
    </source>
</evidence>
<dbReference type="AlphaFoldDB" id="A0A1I2YWZ4"/>
<sequence>MRYFSDLDNVWPAGLLRRLMAMVYDALVLLAVWMLVGFVAVALNGGEANESPLFHSTLFVVTFAFFAYFWMRAGMTLGMQAWRLRVQDLDGRSVSLQQSLIRFLVAIVSLAAFGLGYWWILFDSEKRSWPDIVSRSRVVVLPKPERGKRTPT</sequence>
<dbReference type="Pfam" id="PF06271">
    <property type="entry name" value="RDD"/>
    <property type="match status" value="1"/>
</dbReference>
<feature type="transmembrane region" description="Helical" evidence="6">
    <location>
        <begin position="21"/>
        <end position="41"/>
    </location>
</feature>
<reference evidence="8 9" key="1">
    <citation type="submission" date="2016-10" db="EMBL/GenBank/DDBJ databases">
        <authorList>
            <person name="de Groot N.N."/>
        </authorList>
    </citation>
    <scope>NUCLEOTIDE SEQUENCE [LARGE SCALE GENOMIC DNA]</scope>
    <source>
        <strain evidence="8 9">CGMCC 1.6848</strain>
    </source>
</reference>
<feature type="transmembrane region" description="Helical" evidence="6">
    <location>
        <begin position="100"/>
        <end position="120"/>
    </location>
</feature>
<organism evidence="8 9">
    <name type="scientific">Modicisalibacter xianhensis</name>
    <dbReference type="NCBI Taxonomy" id="442341"/>
    <lineage>
        <taxon>Bacteria</taxon>
        <taxon>Pseudomonadati</taxon>
        <taxon>Pseudomonadota</taxon>
        <taxon>Gammaproteobacteria</taxon>
        <taxon>Oceanospirillales</taxon>
        <taxon>Halomonadaceae</taxon>
        <taxon>Modicisalibacter</taxon>
    </lineage>
</organism>
<evidence type="ECO:0000256" key="5">
    <source>
        <dbReference type="ARBA" id="ARBA00023136"/>
    </source>
</evidence>
<protein>
    <submittedName>
        <fullName evidence="8">Uncharacterized membrane protein YckC, RDD family</fullName>
    </submittedName>
</protein>
<evidence type="ECO:0000256" key="4">
    <source>
        <dbReference type="ARBA" id="ARBA00022989"/>
    </source>
</evidence>
<evidence type="ECO:0000256" key="1">
    <source>
        <dbReference type="ARBA" id="ARBA00004651"/>
    </source>
</evidence>
<keyword evidence="5 6" id="KW-0472">Membrane</keyword>
<dbReference type="GO" id="GO:0005886">
    <property type="term" value="C:plasma membrane"/>
    <property type="evidence" value="ECO:0007669"/>
    <property type="project" value="UniProtKB-SubCell"/>
</dbReference>
<evidence type="ECO:0000256" key="6">
    <source>
        <dbReference type="SAM" id="Phobius"/>
    </source>
</evidence>
<dbReference type="RefSeq" id="WP_092843481.1">
    <property type="nucleotide sequence ID" value="NZ_FOPY01000002.1"/>
</dbReference>